<name>A0A8S5M7Y7_9CAUD</name>
<accession>A0A8S5M7Y7</accession>
<dbReference type="EMBL" id="BK014843">
    <property type="protein sequence ID" value="DAD78457.1"/>
    <property type="molecule type" value="Genomic_DNA"/>
</dbReference>
<sequence>MGPQNFTFNHGCTVGHRRCIWHFRISKTTL</sequence>
<reference evidence="1" key="1">
    <citation type="journal article" date="2021" name="Proc. Natl. Acad. Sci. U.S.A.">
        <title>A Catalog of Tens of Thousands of Viruses from Human Metagenomes Reveals Hidden Associations with Chronic Diseases.</title>
        <authorList>
            <person name="Tisza M.J."/>
            <person name="Buck C.B."/>
        </authorList>
    </citation>
    <scope>NUCLEOTIDE SEQUENCE</scope>
    <source>
        <strain evidence="1">Ctg5k4</strain>
    </source>
</reference>
<evidence type="ECO:0000313" key="1">
    <source>
        <dbReference type="EMBL" id="DAD78457.1"/>
    </source>
</evidence>
<protein>
    <submittedName>
        <fullName evidence="1">Uncharacterized protein</fullName>
    </submittedName>
</protein>
<organism evidence="1">
    <name type="scientific">Siphoviridae sp. ctg5k4</name>
    <dbReference type="NCBI Taxonomy" id="2826418"/>
    <lineage>
        <taxon>Viruses</taxon>
        <taxon>Duplodnaviria</taxon>
        <taxon>Heunggongvirae</taxon>
        <taxon>Uroviricota</taxon>
        <taxon>Caudoviricetes</taxon>
    </lineage>
</organism>
<proteinExistence type="predicted"/>